<feature type="compositionally biased region" description="Low complexity" evidence="1">
    <location>
        <begin position="35"/>
        <end position="50"/>
    </location>
</feature>
<protein>
    <submittedName>
        <fullName evidence="2">Uncharacterized protein</fullName>
    </submittedName>
</protein>
<dbReference type="Proteomes" id="UP000018001">
    <property type="component" value="Unassembled WGS sequence"/>
</dbReference>
<gene>
    <name evidence="2" type="ORF">PVAR5_5132</name>
</gene>
<sequence>MLRARIESRRNGQQPPGESGFGGRLSGRRRYSAAPQGQYDLYQQQQQYGGPLQGYGGPQAYEGGYGSWYQQYPQQQYGLPPPQYLLQQYDPYDAPPPYGGGQDVYAPEPLPQLPDYQSSGPRPCVVPQVGHKRFSDENMSPFVRVRVPEMEQNYGISHHEWIIFLDEFNEAWMANPALQAANQAGNIAGMAPSMIAQIVGVGVNVTAGIGSAVTTKVRTKKYLAKANEELFGPKGLHVQVCKTEKMLEYVGLSGQDNVFSRYKQAFEYAQMNAPMVQGNNNPTLQRMQSLGSRVMTISFDNVEASTKPEGWMKKWGAHEAQKAEQKQNEKNAREQRRVARRAGRGSSRREERQEKKKEKETKKIRWLVIVPKEQVAGKDQDWDSDSEEAGKCEKLI</sequence>
<evidence type="ECO:0000313" key="3">
    <source>
        <dbReference type="Proteomes" id="UP000018001"/>
    </source>
</evidence>
<feature type="region of interest" description="Disordered" evidence="1">
    <location>
        <begin position="322"/>
        <end position="396"/>
    </location>
</feature>
<dbReference type="OrthoDB" id="3068835at2759"/>
<name>V5G6J6_BYSSN</name>
<dbReference type="HOGENOM" id="CLU_696377_0_0_1"/>
<dbReference type="AlphaFoldDB" id="V5G6J6"/>
<feature type="compositionally biased region" description="Basic and acidic residues" evidence="1">
    <location>
        <begin position="1"/>
        <end position="10"/>
    </location>
</feature>
<dbReference type="InParanoid" id="V5G6J6"/>
<accession>V5G6J6</accession>
<proteinExistence type="predicted"/>
<feature type="compositionally biased region" description="Basic and acidic residues" evidence="1">
    <location>
        <begin position="347"/>
        <end position="363"/>
    </location>
</feature>
<comment type="caution">
    <text evidence="2">The sequence shown here is derived from an EMBL/GenBank/DDBJ whole genome shotgun (WGS) entry which is preliminary data.</text>
</comment>
<feature type="region of interest" description="Disordered" evidence="1">
    <location>
        <begin position="1"/>
        <end position="55"/>
    </location>
</feature>
<reference evidence="3" key="1">
    <citation type="journal article" date="2014" name="Genome Announc.">
        <title>Draft genome sequence of the formaldehyde-resistant fungus Byssochlamys spectabilis No. 5 (anamorph Paecilomyces variotii No. 5) (NBRC109023).</title>
        <authorList>
            <person name="Oka T."/>
            <person name="Ekino K."/>
            <person name="Fukuda K."/>
            <person name="Nomura Y."/>
        </authorList>
    </citation>
    <scope>NUCLEOTIDE SEQUENCE [LARGE SCALE GENOMIC DNA]</scope>
    <source>
        <strain evidence="3">No. 5 / NBRC 109023</strain>
    </source>
</reference>
<feature type="compositionally biased region" description="Basic and acidic residues" evidence="1">
    <location>
        <begin position="322"/>
        <end position="337"/>
    </location>
</feature>
<organism evidence="2 3">
    <name type="scientific">Byssochlamys spectabilis (strain No. 5 / NBRC 109023)</name>
    <name type="common">Paecilomyces variotii</name>
    <dbReference type="NCBI Taxonomy" id="1356009"/>
    <lineage>
        <taxon>Eukaryota</taxon>
        <taxon>Fungi</taxon>
        <taxon>Dikarya</taxon>
        <taxon>Ascomycota</taxon>
        <taxon>Pezizomycotina</taxon>
        <taxon>Eurotiomycetes</taxon>
        <taxon>Eurotiomycetidae</taxon>
        <taxon>Eurotiales</taxon>
        <taxon>Thermoascaceae</taxon>
        <taxon>Paecilomyces</taxon>
    </lineage>
</organism>
<dbReference type="eggNOG" id="ENOG502S9HR">
    <property type="taxonomic scope" value="Eukaryota"/>
</dbReference>
<keyword evidence="3" id="KW-1185">Reference proteome</keyword>
<dbReference type="EMBL" id="BAUL01000166">
    <property type="protein sequence ID" value="GAD96477.1"/>
    <property type="molecule type" value="Genomic_DNA"/>
</dbReference>
<evidence type="ECO:0000313" key="2">
    <source>
        <dbReference type="EMBL" id="GAD96477.1"/>
    </source>
</evidence>
<dbReference type="InterPro" id="IPR053221">
    <property type="entry name" value="Burnettramic_acid_biosynth"/>
</dbReference>
<dbReference type="PANTHER" id="PTHR38887">
    <property type="entry name" value="CHROMOSOME 21, WHOLE GENOME SHOTGUN SEQUENCE"/>
    <property type="match status" value="1"/>
</dbReference>
<evidence type="ECO:0000256" key="1">
    <source>
        <dbReference type="SAM" id="MobiDB-lite"/>
    </source>
</evidence>
<dbReference type="PANTHER" id="PTHR38887:SF1">
    <property type="entry name" value="RAS MODIFICATION PROTEIN ERF4"/>
    <property type="match status" value="1"/>
</dbReference>